<protein>
    <recommendedName>
        <fullName evidence="2">chitinase</fullName>
        <ecNumber evidence="2">3.2.1.14</ecNumber>
    </recommendedName>
</protein>
<evidence type="ECO:0000256" key="7">
    <source>
        <dbReference type="ARBA" id="ARBA00023277"/>
    </source>
</evidence>
<dbReference type="Pfam" id="PF00182">
    <property type="entry name" value="Glyco_hydro_19"/>
    <property type="match status" value="1"/>
</dbReference>
<comment type="catalytic activity">
    <reaction evidence="1">
        <text>Random endo-hydrolysis of N-acetyl-beta-D-glucosaminide (1-&gt;4)-beta-linkages in chitin and chitodextrins.</text>
        <dbReference type="EC" id="3.2.1.14"/>
    </reaction>
</comment>
<dbReference type="EMBL" id="CP039346">
    <property type="protein sequence ID" value="QCD82137.1"/>
    <property type="molecule type" value="Genomic_DNA"/>
</dbReference>
<dbReference type="PROSITE" id="PS00774">
    <property type="entry name" value="CHITINASE_19_2"/>
    <property type="match status" value="1"/>
</dbReference>
<name>A0A4D6KZM6_VIGUN</name>
<organism evidence="11 12">
    <name type="scientific">Vigna unguiculata</name>
    <name type="common">Cowpea</name>
    <dbReference type="NCBI Taxonomy" id="3917"/>
    <lineage>
        <taxon>Eukaryota</taxon>
        <taxon>Viridiplantae</taxon>
        <taxon>Streptophyta</taxon>
        <taxon>Embryophyta</taxon>
        <taxon>Tracheophyta</taxon>
        <taxon>Spermatophyta</taxon>
        <taxon>Magnoliopsida</taxon>
        <taxon>eudicotyledons</taxon>
        <taxon>Gunneridae</taxon>
        <taxon>Pentapetalae</taxon>
        <taxon>rosids</taxon>
        <taxon>fabids</taxon>
        <taxon>Fabales</taxon>
        <taxon>Fabaceae</taxon>
        <taxon>Papilionoideae</taxon>
        <taxon>50 kb inversion clade</taxon>
        <taxon>NPAAA clade</taxon>
        <taxon>indigoferoid/millettioid clade</taxon>
        <taxon>Phaseoleae</taxon>
        <taxon>Vigna</taxon>
    </lineage>
</organism>
<dbReference type="GO" id="GO:0008061">
    <property type="term" value="F:chitin binding"/>
    <property type="evidence" value="ECO:0007669"/>
    <property type="project" value="UniProtKB-KW"/>
</dbReference>
<dbReference type="GO" id="GO:0016998">
    <property type="term" value="P:cell wall macromolecule catabolic process"/>
    <property type="evidence" value="ECO:0007669"/>
    <property type="project" value="InterPro"/>
</dbReference>
<keyword evidence="6" id="KW-0146">Chitin degradation</keyword>
<evidence type="ECO:0000256" key="3">
    <source>
        <dbReference type="ARBA" id="ARBA00022669"/>
    </source>
</evidence>
<evidence type="ECO:0000313" key="11">
    <source>
        <dbReference type="EMBL" id="QCD82137.1"/>
    </source>
</evidence>
<dbReference type="PANTHER" id="PTHR22595">
    <property type="entry name" value="CHITINASE-RELATED"/>
    <property type="match status" value="1"/>
</dbReference>
<dbReference type="Proteomes" id="UP000501690">
    <property type="component" value="Linkage Group LG2"/>
</dbReference>
<evidence type="ECO:0000256" key="1">
    <source>
        <dbReference type="ARBA" id="ARBA00000822"/>
    </source>
</evidence>
<keyword evidence="8" id="KW-0326">Glycosidase</keyword>
<dbReference type="GO" id="GO:0000272">
    <property type="term" value="P:polysaccharide catabolic process"/>
    <property type="evidence" value="ECO:0007669"/>
    <property type="project" value="UniProtKB-KW"/>
</dbReference>
<dbReference type="InterPro" id="IPR000726">
    <property type="entry name" value="Glyco_hydro_19_cat"/>
</dbReference>
<reference evidence="11 12" key="1">
    <citation type="submission" date="2019-04" db="EMBL/GenBank/DDBJ databases">
        <title>An improved genome assembly and genetic linkage map for asparagus bean, Vigna unguiculata ssp. sesquipedialis.</title>
        <authorList>
            <person name="Xia Q."/>
            <person name="Zhang R."/>
            <person name="Dong Y."/>
        </authorList>
    </citation>
    <scope>NUCLEOTIDE SEQUENCE [LARGE SCALE GENOMIC DNA]</scope>
    <source>
        <tissue evidence="11">Leaf</tissue>
    </source>
</reference>
<evidence type="ECO:0000256" key="5">
    <source>
        <dbReference type="ARBA" id="ARBA00022801"/>
    </source>
</evidence>
<evidence type="ECO:0000256" key="8">
    <source>
        <dbReference type="ARBA" id="ARBA00023295"/>
    </source>
</evidence>
<gene>
    <name evidence="11" type="ORF">DEO72_LG2g2471</name>
</gene>
<dbReference type="Gene3D" id="3.30.20.10">
    <property type="entry name" value="Endochitinase, domain 2"/>
    <property type="match status" value="1"/>
</dbReference>
<proteinExistence type="predicted"/>
<evidence type="ECO:0000256" key="6">
    <source>
        <dbReference type="ARBA" id="ARBA00023024"/>
    </source>
</evidence>
<dbReference type="InterPro" id="IPR023346">
    <property type="entry name" value="Lysozyme-like_dom_sf"/>
</dbReference>
<dbReference type="SUPFAM" id="SSF53955">
    <property type="entry name" value="Lysozyme-like"/>
    <property type="match status" value="1"/>
</dbReference>
<dbReference type="GO" id="GO:0050832">
    <property type="term" value="P:defense response to fungus"/>
    <property type="evidence" value="ECO:0007669"/>
    <property type="project" value="TreeGrafter"/>
</dbReference>
<dbReference type="GO" id="GO:0006032">
    <property type="term" value="P:chitin catabolic process"/>
    <property type="evidence" value="ECO:0007669"/>
    <property type="project" value="UniProtKB-KW"/>
</dbReference>
<evidence type="ECO:0000256" key="2">
    <source>
        <dbReference type="ARBA" id="ARBA00012729"/>
    </source>
</evidence>
<dbReference type="EC" id="3.2.1.14" evidence="2"/>
<keyword evidence="7" id="KW-0119">Carbohydrate metabolism</keyword>
<feature type="domain" description="Glycoside hydrolase family 19 catalytic" evidence="10">
    <location>
        <begin position="43"/>
        <end position="53"/>
    </location>
</feature>
<dbReference type="PANTHER" id="PTHR22595:SF171">
    <property type="entry name" value="BASIC ENDOCHITINASE B"/>
    <property type="match status" value="1"/>
</dbReference>
<keyword evidence="9" id="KW-0624">Polysaccharide degradation</keyword>
<keyword evidence="5" id="KW-0378">Hydrolase</keyword>
<evidence type="ECO:0000259" key="10">
    <source>
        <dbReference type="PROSITE" id="PS00774"/>
    </source>
</evidence>
<keyword evidence="3" id="KW-0147">Chitin-binding</keyword>
<dbReference type="Gene3D" id="1.10.530.10">
    <property type="match status" value="1"/>
</dbReference>
<keyword evidence="12" id="KW-1185">Reference proteome</keyword>
<evidence type="ECO:0000313" key="12">
    <source>
        <dbReference type="Proteomes" id="UP000501690"/>
    </source>
</evidence>
<dbReference type="AlphaFoldDB" id="A0A4D6KZM6"/>
<evidence type="ECO:0000256" key="4">
    <source>
        <dbReference type="ARBA" id="ARBA00022729"/>
    </source>
</evidence>
<accession>A0A4D6KZM6</accession>
<sequence>MLTFTLKEFLHGVNSNYNYGLAGRELGLDLTNDPDLVGRDSVVAFKTAIWFWMRAQGNKPSCHDVIIRAWKPCTFDEKPWRLPGYGVITNIITGRLECGRGPDPRVESRIEFYKRYCLGVSPGDDLDCSNQAPSYFNCTVIF</sequence>
<dbReference type="CDD" id="cd00325">
    <property type="entry name" value="chitinase_GH19"/>
    <property type="match status" value="1"/>
</dbReference>
<evidence type="ECO:0000256" key="9">
    <source>
        <dbReference type="ARBA" id="ARBA00023326"/>
    </source>
</evidence>
<keyword evidence="4" id="KW-0732">Signal</keyword>
<dbReference type="GO" id="GO:0008843">
    <property type="term" value="F:endochitinase activity"/>
    <property type="evidence" value="ECO:0007669"/>
    <property type="project" value="UniProtKB-EC"/>
</dbReference>